<name>A0A1S8L9Z9_9CLOT</name>
<dbReference type="EMBL" id="CP096983">
    <property type="protein sequence ID" value="URZ10041.1"/>
    <property type="molecule type" value="Genomic_DNA"/>
</dbReference>
<dbReference type="AlphaFoldDB" id="A0A1S8L9Z9"/>
<accession>A0A1S8L9Z9</accession>
<sequence>MDEIFLQSDNLQGYVSNIKKFTNQINDVQVEINKCINQFYNSDMSEALRDIVSEMLKNYDDGKKILEEITNIESIIKGAVITFNELDTSLAKDIENSRAESKKSGVFWQKESLAVKMDIKSDFQEIDKNELNIKKDMFKRDIPEAFTKKLENFFEEPKTQAMLTLLGSEALAAYGLLEAKKTDNIINSRDEREVLKYKIYNFNKNGVHAEETNLDQHELNLSNIGMRLRKVNDLAKSGAQYQVNKILGNTDFVDDVLNIKDNYVYSNGAIKNGDSSGIKEAINFSRNYIKLTRGGVENSIADIMNNVGDYDIKSNIKSFFSNDSSK</sequence>
<dbReference type="RefSeq" id="WP_077833104.1">
    <property type="nucleotide sequence ID" value="NZ_CP096983.1"/>
</dbReference>
<organism evidence="1 2">
    <name type="scientific">Clostridium felsineum</name>
    <dbReference type="NCBI Taxonomy" id="36839"/>
    <lineage>
        <taxon>Bacteria</taxon>
        <taxon>Bacillati</taxon>
        <taxon>Bacillota</taxon>
        <taxon>Clostridia</taxon>
        <taxon>Eubacteriales</taxon>
        <taxon>Clostridiaceae</taxon>
        <taxon>Clostridium</taxon>
    </lineage>
</organism>
<dbReference type="KEGG" id="crw:CROST_007490"/>
<gene>
    <name evidence="1" type="ORF">CROST_007490</name>
</gene>
<protein>
    <submittedName>
        <fullName evidence="1">Uncharacterized protein</fullName>
    </submittedName>
</protein>
<reference evidence="1 2" key="1">
    <citation type="submission" date="2022-04" db="EMBL/GenBank/DDBJ databases">
        <title>Genome sequence of C. roseum typestrain.</title>
        <authorList>
            <person name="Poehlein A."/>
            <person name="Schoch T."/>
            <person name="Duerre P."/>
            <person name="Daniel R."/>
        </authorList>
    </citation>
    <scope>NUCLEOTIDE SEQUENCE [LARGE SCALE GENOMIC DNA]</scope>
    <source>
        <strain evidence="1 2">DSM 7320</strain>
    </source>
</reference>
<proteinExistence type="predicted"/>
<dbReference type="Proteomes" id="UP000190951">
    <property type="component" value="Chromosome"/>
</dbReference>
<evidence type="ECO:0000313" key="1">
    <source>
        <dbReference type="EMBL" id="URZ10041.1"/>
    </source>
</evidence>
<dbReference type="STRING" id="84029.CROST_15440"/>
<keyword evidence="2" id="KW-1185">Reference proteome</keyword>
<evidence type="ECO:0000313" key="2">
    <source>
        <dbReference type="Proteomes" id="UP000190951"/>
    </source>
</evidence>